<protein>
    <recommendedName>
        <fullName evidence="3">MutL C-terminal dimerisation domain-containing protein</fullName>
    </recommendedName>
</protein>
<dbReference type="STRING" id="436907.A7TH60"/>
<evidence type="ECO:0000259" key="3">
    <source>
        <dbReference type="SMART" id="SM00853"/>
    </source>
</evidence>
<dbReference type="PANTHER" id="PTHR10073">
    <property type="entry name" value="DNA MISMATCH REPAIR PROTEIN MLH, PMS, MUTL"/>
    <property type="match status" value="1"/>
</dbReference>
<comment type="similarity">
    <text evidence="1">Belongs to the DNA mismatch repair MutL/HexB family.</text>
</comment>
<dbReference type="GO" id="GO:0016887">
    <property type="term" value="F:ATP hydrolysis activity"/>
    <property type="evidence" value="ECO:0007669"/>
    <property type="project" value="InterPro"/>
</dbReference>
<dbReference type="Gene3D" id="3.30.565.10">
    <property type="entry name" value="Histidine kinase-like ATPase, C-terminal domain"/>
    <property type="match status" value="1"/>
</dbReference>
<dbReference type="HOGENOM" id="CLU_005415_1_0_1"/>
<dbReference type="InParanoid" id="A7TH60"/>
<evidence type="ECO:0000256" key="1">
    <source>
        <dbReference type="ARBA" id="ARBA00006082"/>
    </source>
</evidence>
<dbReference type="SMART" id="SM00853">
    <property type="entry name" value="MutL_C"/>
    <property type="match status" value="1"/>
</dbReference>
<dbReference type="InterPro" id="IPR038973">
    <property type="entry name" value="MutL/Mlh/Pms-like"/>
</dbReference>
<dbReference type="InterPro" id="IPR042120">
    <property type="entry name" value="MutL_C_dimsub"/>
</dbReference>
<dbReference type="InterPro" id="IPR014721">
    <property type="entry name" value="Ribsml_uS5_D2-typ_fold_subgr"/>
</dbReference>
<dbReference type="RefSeq" id="XP_001646199.1">
    <property type="nucleotide sequence ID" value="XM_001646149.1"/>
</dbReference>
<evidence type="ECO:0000256" key="2">
    <source>
        <dbReference type="ARBA" id="ARBA00022763"/>
    </source>
</evidence>
<keyword evidence="2" id="KW-0227">DNA damage</keyword>
<dbReference type="FunCoup" id="A7TH60">
    <property type="interactions" value="502"/>
</dbReference>
<keyword evidence="5" id="KW-1185">Reference proteome</keyword>
<dbReference type="SUPFAM" id="SSF55874">
    <property type="entry name" value="ATPase domain of HSP90 chaperone/DNA topoisomerase II/histidine kinase"/>
    <property type="match status" value="1"/>
</dbReference>
<dbReference type="GO" id="GO:0097587">
    <property type="term" value="C:MutLgamma complex"/>
    <property type="evidence" value="ECO:0007669"/>
    <property type="project" value="EnsemblFungi"/>
</dbReference>
<dbReference type="PhylomeDB" id="A7TH60"/>
<dbReference type="InterPro" id="IPR036890">
    <property type="entry name" value="HATPase_C_sf"/>
</dbReference>
<dbReference type="Pfam" id="PF13589">
    <property type="entry name" value="HATPase_c_3"/>
    <property type="match status" value="1"/>
</dbReference>
<dbReference type="InterPro" id="IPR037198">
    <property type="entry name" value="MutL_C_sf"/>
</dbReference>
<reference evidence="4 5" key="1">
    <citation type="journal article" date="2007" name="Proc. Natl. Acad. Sci. U.S.A.">
        <title>Independent sorting-out of thousands of duplicated gene pairs in two yeast species descended from a whole-genome duplication.</title>
        <authorList>
            <person name="Scannell D.R."/>
            <person name="Frank A.C."/>
            <person name="Conant G.C."/>
            <person name="Byrne K.P."/>
            <person name="Woolfit M."/>
            <person name="Wolfe K.H."/>
        </authorList>
    </citation>
    <scope>NUCLEOTIDE SEQUENCE [LARGE SCALE GENOMIC DNA]</scope>
    <source>
        <strain evidence="5">ATCC 22028 / DSM 70294 / BCRC 21397 / CBS 2163 / NBRC 10782 / NRRL Y-8283 / UCD 57-17</strain>
    </source>
</reference>
<dbReference type="InterPro" id="IPR014790">
    <property type="entry name" value="MutL_C"/>
</dbReference>
<dbReference type="OMA" id="FECAHGR"/>
<dbReference type="GeneID" id="5546623"/>
<dbReference type="Proteomes" id="UP000000267">
    <property type="component" value="Unassembled WGS sequence"/>
</dbReference>
<name>A7TH60_VANPO</name>
<dbReference type="PANTHER" id="PTHR10073:SF47">
    <property type="entry name" value="DNA MISMATCH REPAIR PROTEIN MLH3"/>
    <property type="match status" value="1"/>
</dbReference>
<organism evidence="5">
    <name type="scientific">Vanderwaltozyma polyspora (strain ATCC 22028 / DSM 70294 / BCRC 21397 / CBS 2163 / NBRC 10782 / NRRL Y-8283 / UCD 57-17)</name>
    <name type="common">Kluyveromyces polysporus</name>
    <dbReference type="NCBI Taxonomy" id="436907"/>
    <lineage>
        <taxon>Eukaryota</taxon>
        <taxon>Fungi</taxon>
        <taxon>Dikarya</taxon>
        <taxon>Ascomycota</taxon>
        <taxon>Saccharomycotina</taxon>
        <taxon>Saccharomycetes</taxon>
        <taxon>Saccharomycetales</taxon>
        <taxon>Saccharomycetaceae</taxon>
        <taxon>Vanderwaltozyma</taxon>
    </lineage>
</organism>
<dbReference type="eggNOG" id="KOG1977">
    <property type="taxonomic scope" value="Eukaryota"/>
</dbReference>
<dbReference type="GO" id="GO:0140664">
    <property type="term" value="F:ATP-dependent DNA damage sensor activity"/>
    <property type="evidence" value="ECO:0007669"/>
    <property type="project" value="InterPro"/>
</dbReference>
<dbReference type="GO" id="GO:0000710">
    <property type="term" value="P:meiotic mismatch repair"/>
    <property type="evidence" value="ECO:0007669"/>
    <property type="project" value="EnsemblFungi"/>
</dbReference>
<dbReference type="SUPFAM" id="SSF118116">
    <property type="entry name" value="DNA mismatch repair protein MutL"/>
    <property type="match status" value="1"/>
</dbReference>
<dbReference type="InterPro" id="IPR014762">
    <property type="entry name" value="DNA_mismatch_repair_CS"/>
</dbReference>
<sequence>MSERIHKVDSEVLRLLVPQSKTISLSSTVREVIQNSVDAKSTTIKIFVNFESHSFLVSDNGHGMSPESLDNLGDDNVTSKITSLEDIRNVDTYGFRGEALSNISKLSQLTISSKCTAYNSTWIKKMPLRATMLTEEVTNSDSTAFNLIPKGIYETGTSVLVETIFYNLPVRRNMALDIPKYSIINDIKEEIFQISIFHPNIGISFNEVISNNTKSLLNILPANKYCEFELLTVRFRNVYQSPVSLNSFKRVSIKFREYTINGVISKEAVSSKRMKFVYINGRKYSNQGLFKSIDNISQSSGFGHNKDSETSPTKSSRKLYSKYMALILTISCPPSLSDCLQNSEKVIEISTHSTIIDTLITKIIQRFLRYQGYTCASNTISETDINVSYENKIHKSLLLESLSKDTLSSMFTSKSISARIQPNEIEGRYQNHKNVKKIHKNYSLKPTRVFKQDNTLEKLQKNISSIPGSSFLDIFDISRYNGDSQNIDITEFNLDRLDLMDCKLINQLDRKFILLILPTNIKRSNPILLLIDQHACDERIKLEEYLKEYLTSVRSKTVTTRKIKEIKFLITESENHLFEYYRKEFQYWGIEYEVCYDVEFSSYLKLIQLPDSIYDKLKIDGPQVKAALLQHIYELKDFKKFSVNKMFDDNGKDKKLDFEWWKYIRYIPIILLELFNSRACRSAIMFGDKLDKEECRILIRQLSDCHFPFQCAHGRPSTIPLAELKEKSYNDVTDTKSFGGCNFDYEIESSSGG</sequence>
<gene>
    <name evidence="4" type="ORF">Kpol_1013p12</name>
</gene>
<dbReference type="AlphaFoldDB" id="A7TH60"/>
<evidence type="ECO:0000313" key="5">
    <source>
        <dbReference type="Proteomes" id="UP000000267"/>
    </source>
</evidence>
<proteinExistence type="inferred from homology"/>
<dbReference type="Gene3D" id="3.30.230.10">
    <property type="match status" value="1"/>
</dbReference>
<dbReference type="GO" id="GO:0005524">
    <property type="term" value="F:ATP binding"/>
    <property type="evidence" value="ECO:0007669"/>
    <property type="project" value="InterPro"/>
</dbReference>
<dbReference type="EMBL" id="DS480390">
    <property type="protein sequence ID" value="EDO18341.1"/>
    <property type="molecule type" value="Genomic_DNA"/>
</dbReference>
<dbReference type="KEGG" id="vpo:Kpol_1013p12"/>
<evidence type="ECO:0000313" key="4">
    <source>
        <dbReference type="EMBL" id="EDO18341.1"/>
    </source>
</evidence>
<accession>A7TH60</accession>
<feature type="domain" description="MutL C-terminal dimerisation" evidence="3">
    <location>
        <begin position="504"/>
        <end position="690"/>
    </location>
</feature>
<dbReference type="Gene3D" id="3.30.1540.20">
    <property type="entry name" value="MutL, C-terminal domain, dimerisation subdomain"/>
    <property type="match status" value="2"/>
</dbReference>
<dbReference type="GO" id="GO:0005634">
    <property type="term" value="C:nucleus"/>
    <property type="evidence" value="ECO:0007669"/>
    <property type="project" value="EnsemblFungi"/>
</dbReference>
<dbReference type="GO" id="GO:0007131">
    <property type="term" value="P:reciprocal meiotic recombination"/>
    <property type="evidence" value="ECO:0007669"/>
    <property type="project" value="EnsemblFungi"/>
</dbReference>
<dbReference type="OrthoDB" id="429932at2759"/>
<dbReference type="PROSITE" id="PS00058">
    <property type="entry name" value="DNA_MISMATCH_REPAIR_1"/>
    <property type="match status" value="1"/>
</dbReference>